<evidence type="ECO:0000313" key="2">
    <source>
        <dbReference type="Proteomes" id="UP000245523"/>
    </source>
</evidence>
<reference evidence="1 2" key="1">
    <citation type="submission" date="2018-05" db="EMBL/GenBank/DDBJ databases">
        <title>Animal gut microbial communities from fecal samples from Wisconsin, USA.</title>
        <authorList>
            <person name="Neumann A."/>
        </authorList>
    </citation>
    <scope>NUCLEOTIDE SEQUENCE [LARGE SCALE GENOMIC DNA]</scope>
    <source>
        <strain evidence="1 2">UWS4</strain>
    </source>
</reference>
<keyword evidence="2" id="KW-1185">Reference proteome</keyword>
<evidence type="ECO:0000313" key="1">
    <source>
        <dbReference type="EMBL" id="PWK93491.1"/>
    </source>
</evidence>
<gene>
    <name evidence="1" type="ORF">B0H50_1276</name>
</gene>
<dbReference type="Proteomes" id="UP000245523">
    <property type="component" value="Unassembled WGS sequence"/>
</dbReference>
<protein>
    <submittedName>
        <fullName evidence="1">Uncharacterized protein</fullName>
    </submittedName>
</protein>
<dbReference type="EMBL" id="QGHD01000027">
    <property type="protein sequence ID" value="PWK93491.1"/>
    <property type="molecule type" value="Genomic_DNA"/>
</dbReference>
<accession>A0ABX5LII4</accession>
<proteinExistence type="predicted"/>
<comment type="caution">
    <text evidence="1">The sequence shown here is derived from an EMBL/GenBank/DDBJ whole genome shotgun (WGS) entry which is preliminary data.</text>
</comment>
<sequence>MNEKEMEQIVNEECPHFEEMMEQIQEEQEEKMKHMPPEYATSTCHLERWIDSYFDYEATRDVPSGKGNNDVEEDELRLDHLHVLIDNQKKYKKWFREDWKNNGLSCCQYLLFARTIKREMYGKSVIRNSNNALRLKRSIYDYLKKRDLLSEPDTLGTEELLSVSPLFTEEEISKILEINKSIFNLMIKDLCHADQERSSNDYTLKRGLHTNTIVNEKNFYEKFTINSYTLANSISDKFANGKGNIHTVVRTPATIWDDAILFNSIIFPAPSGEQQFEFGVIPFPKYERLCYKGEYASMHECELDRVDRNSL</sequence>
<dbReference type="RefSeq" id="WP_109587703.1">
    <property type="nucleotide sequence ID" value="NZ_QGHD01000027.1"/>
</dbReference>
<name>A0ABX5LII4_9BACT</name>
<organism evidence="1 2">
    <name type="scientific">Hallerella porci</name>
    <dbReference type="NCBI Taxonomy" id="1945871"/>
    <lineage>
        <taxon>Bacteria</taxon>
        <taxon>Pseudomonadati</taxon>
        <taxon>Fibrobacterota</taxon>
        <taxon>Fibrobacteria</taxon>
        <taxon>Fibrobacterales</taxon>
        <taxon>Fibrobacteraceae</taxon>
        <taxon>Hallerella</taxon>
    </lineage>
</organism>